<evidence type="ECO:0000259" key="1">
    <source>
        <dbReference type="Pfam" id="PF07299"/>
    </source>
</evidence>
<proteinExistence type="predicted"/>
<gene>
    <name evidence="3" type="ORF">PAT3040_05148</name>
</gene>
<keyword evidence="3" id="KW-0648">Protein biosynthesis</keyword>
<dbReference type="AlphaFoldDB" id="A0A2R5EUP8"/>
<dbReference type="GO" id="GO:0003746">
    <property type="term" value="F:translation elongation factor activity"/>
    <property type="evidence" value="ECO:0007669"/>
    <property type="project" value="UniProtKB-KW"/>
</dbReference>
<dbReference type="RefSeq" id="WP_108994920.1">
    <property type="nucleotide sequence ID" value="NZ_BDQX01000317.1"/>
</dbReference>
<evidence type="ECO:0000259" key="2">
    <source>
        <dbReference type="Pfam" id="PF16571"/>
    </source>
</evidence>
<evidence type="ECO:0000313" key="3">
    <source>
        <dbReference type="EMBL" id="GBG10416.1"/>
    </source>
</evidence>
<feature type="domain" description="Elongation factor G-binding protein N-terminal" evidence="1">
    <location>
        <begin position="5"/>
        <end position="87"/>
    </location>
</feature>
<name>A0A2R5EUP8_9BACL</name>
<keyword evidence="3" id="KW-0251">Elongation factor</keyword>
<dbReference type="Pfam" id="PF16571">
    <property type="entry name" value="FBP_C"/>
    <property type="match status" value="1"/>
</dbReference>
<organism evidence="3 4">
    <name type="scientific">Paenibacillus agaridevorans</name>
    <dbReference type="NCBI Taxonomy" id="171404"/>
    <lineage>
        <taxon>Bacteria</taxon>
        <taxon>Bacillati</taxon>
        <taxon>Bacillota</taxon>
        <taxon>Bacilli</taxon>
        <taxon>Bacillales</taxon>
        <taxon>Paenibacillaceae</taxon>
        <taxon>Paenibacillus</taxon>
    </lineage>
</organism>
<dbReference type="CDD" id="cd16342">
    <property type="entry name" value="FusC_FusB"/>
    <property type="match status" value="1"/>
</dbReference>
<protein>
    <submittedName>
        <fullName evidence="3">Elongation factor G-binding protein</fullName>
    </submittedName>
</protein>
<dbReference type="InterPro" id="IPR032330">
    <property type="entry name" value="EF-G-binding_C"/>
</dbReference>
<sequence>MCQPFIRNYQYNVIRQQAESVLRATRSVGDPKILDSVRYGAQLKATELFPDLTDKGKALLESVTELRTADECHAYVQALEPYLVPFPPITGGQIRKLFPKNKKLKIPDLSGIDFRYITYLSWTDISTGKMFIVYHNGEQFLGLEGRFTATNKKSYCFACNRYEELVLFSGVAKKRPAQASSDYYKSVGHYVCADGRACNNNITAIASLEKFIHSVLGRV</sequence>
<comment type="caution">
    <text evidence="3">The sequence shown here is derived from an EMBL/GenBank/DDBJ whole genome shotgun (WGS) entry which is preliminary data.</text>
</comment>
<dbReference type="InterPro" id="IPR038344">
    <property type="entry name" value="EF-G_N_sf"/>
</dbReference>
<dbReference type="Gene3D" id="1.20.1280.250">
    <property type="match status" value="1"/>
</dbReference>
<dbReference type="Proteomes" id="UP000245202">
    <property type="component" value="Unassembled WGS sequence"/>
</dbReference>
<dbReference type="EMBL" id="BDQX01000317">
    <property type="protein sequence ID" value="GBG10416.1"/>
    <property type="molecule type" value="Genomic_DNA"/>
</dbReference>
<accession>A0A2R5EUP8</accession>
<dbReference type="InterPro" id="IPR010841">
    <property type="entry name" value="EF-G-binding_N"/>
</dbReference>
<evidence type="ECO:0000313" key="4">
    <source>
        <dbReference type="Proteomes" id="UP000245202"/>
    </source>
</evidence>
<keyword evidence="4" id="KW-1185">Reference proteome</keyword>
<reference evidence="3 4" key="1">
    <citation type="submission" date="2017-08" db="EMBL/GenBank/DDBJ databases">
        <title>Substantial Increase in Enzyme Production by Combined Drug-Resistance Mutations in Paenibacillus agaridevorans.</title>
        <authorList>
            <person name="Tanaka Y."/>
            <person name="Funane K."/>
            <person name="Hosaka T."/>
            <person name="Shiwa Y."/>
            <person name="Fujita N."/>
            <person name="Miyazaki T."/>
            <person name="Yoshikawa H."/>
            <person name="Murakami K."/>
            <person name="Kasahara K."/>
            <person name="Inaoka T."/>
            <person name="Hiraga Y."/>
            <person name="Ochi K."/>
        </authorList>
    </citation>
    <scope>NUCLEOTIDE SEQUENCE [LARGE SCALE GENOMIC DNA]</scope>
    <source>
        <strain evidence="3 4">T-3040</strain>
    </source>
</reference>
<dbReference type="Pfam" id="PF07299">
    <property type="entry name" value="EF-G-binding_N"/>
    <property type="match status" value="1"/>
</dbReference>
<feature type="domain" description="Elongation factor G-binding protein C-terminal treble-clef zinc-finger" evidence="2">
    <location>
        <begin position="101"/>
        <end position="204"/>
    </location>
</feature>